<keyword evidence="1" id="KW-0472">Membrane</keyword>
<dbReference type="EMBL" id="JAMQKB010000020">
    <property type="protein sequence ID" value="MDC3425755.1"/>
    <property type="molecule type" value="Genomic_DNA"/>
</dbReference>
<gene>
    <name evidence="2" type="ORF">NC797_14705</name>
</gene>
<evidence type="ECO:0000313" key="2">
    <source>
        <dbReference type="EMBL" id="MDC3425755.1"/>
    </source>
</evidence>
<keyword evidence="1" id="KW-1133">Transmembrane helix</keyword>
<dbReference type="InterPro" id="IPR018672">
    <property type="entry name" value="DUF2140"/>
</dbReference>
<evidence type="ECO:0000256" key="1">
    <source>
        <dbReference type="SAM" id="Phobius"/>
    </source>
</evidence>
<dbReference type="AlphaFoldDB" id="A0A9X4APP7"/>
<reference evidence="2" key="1">
    <citation type="submission" date="2022-06" db="EMBL/GenBank/DDBJ databases">
        <title>Aquibacillus sp. a new bacterium isolated from soil saline samples.</title>
        <authorList>
            <person name="Galisteo C."/>
            <person name="De La Haba R."/>
            <person name="Sanchez-Porro C."/>
            <person name="Ventosa A."/>
        </authorList>
    </citation>
    <scope>NUCLEOTIDE SEQUENCE</scope>
    <source>
        <strain evidence="2">3ASR75-11</strain>
    </source>
</reference>
<organism evidence="2 3">
    <name type="scientific">Terrihalobacillus insolitus</name>
    <dbReference type="NCBI Taxonomy" id="2950438"/>
    <lineage>
        <taxon>Bacteria</taxon>
        <taxon>Bacillati</taxon>
        <taxon>Bacillota</taxon>
        <taxon>Bacilli</taxon>
        <taxon>Bacillales</taxon>
        <taxon>Bacillaceae</taxon>
        <taxon>Terrihalobacillus</taxon>
    </lineage>
</organism>
<dbReference type="Pfam" id="PF09911">
    <property type="entry name" value="DUF2140"/>
    <property type="match status" value="1"/>
</dbReference>
<feature type="transmembrane region" description="Helical" evidence="1">
    <location>
        <begin position="12"/>
        <end position="34"/>
    </location>
</feature>
<sequence length="202" mass="23319">MKDNRKKFTWKRLFYSLAGLNLFIVTVLLLMVFAPSPKVEDPDKEFIEEEAGAEFTVNTTKANLNQLINAYMEKLFKGKRKDYFVTLEDDVQMSGSIKAFQTEIPISIRLEPIVEENGDMILKPTNISLGLLQLPNNKVLEYLKKNYPMPEWITVDPNKELIYVAVTQMEMKSNFKVKVEQFNPKNDAFSFKIKVPNKTLGL</sequence>
<keyword evidence="3" id="KW-1185">Reference proteome</keyword>
<evidence type="ECO:0000313" key="3">
    <source>
        <dbReference type="Proteomes" id="UP001145050"/>
    </source>
</evidence>
<comment type="caution">
    <text evidence="2">The sequence shown here is derived from an EMBL/GenBank/DDBJ whole genome shotgun (WGS) entry which is preliminary data.</text>
</comment>
<name>A0A9X4APP7_9BACI</name>
<dbReference type="RefSeq" id="WP_272437572.1">
    <property type="nucleotide sequence ID" value="NZ_JAMQKB010000020.1"/>
</dbReference>
<dbReference type="Proteomes" id="UP001145050">
    <property type="component" value="Unassembled WGS sequence"/>
</dbReference>
<keyword evidence="1" id="KW-0812">Transmembrane</keyword>
<proteinExistence type="predicted"/>
<accession>A0A9X4APP7</accession>
<protein>
    <submittedName>
        <fullName evidence="2">YpmS family protein</fullName>
    </submittedName>
</protein>